<feature type="region of interest" description="Disordered" evidence="2">
    <location>
        <begin position="1"/>
        <end position="20"/>
    </location>
</feature>
<dbReference type="GO" id="GO:0000723">
    <property type="term" value="P:telomere maintenance"/>
    <property type="evidence" value="ECO:0007669"/>
    <property type="project" value="InterPro"/>
</dbReference>
<comment type="cofactor">
    <cofactor evidence="1">
        <name>Mg(2+)</name>
        <dbReference type="ChEBI" id="CHEBI:18420"/>
    </cofactor>
</comment>
<feature type="domain" description="Helitron helicase-like" evidence="4">
    <location>
        <begin position="32"/>
        <end position="190"/>
    </location>
</feature>
<feature type="compositionally biased region" description="Acidic residues" evidence="2">
    <location>
        <begin position="1"/>
        <end position="16"/>
    </location>
</feature>
<protein>
    <recommendedName>
        <fullName evidence="1">ATP-dependent DNA helicase</fullName>
        <ecNumber evidence="1">5.6.2.3</ecNumber>
    </recommendedName>
</protein>
<dbReference type="Pfam" id="PF05970">
    <property type="entry name" value="PIF1"/>
    <property type="match status" value="1"/>
</dbReference>
<dbReference type="InterPro" id="IPR027417">
    <property type="entry name" value="P-loop_NTPase"/>
</dbReference>
<evidence type="ECO:0000259" key="4">
    <source>
        <dbReference type="Pfam" id="PF14214"/>
    </source>
</evidence>
<evidence type="ECO:0000259" key="3">
    <source>
        <dbReference type="Pfam" id="PF05970"/>
    </source>
</evidence>
<dbReference type="InterPro" id="IPR010285">
    <property type="entry name" value="DNA_helicase_pif1-like_DEAD"/>
</dbReference>
<feature type="domain" description="DNA helicase Pif1-like DEAD-box helicase" evidence="3">
    <location>
        <begin position="557"/>
        <end position="702"/>
    </location>
</feature>
<dbReference type="Proteomes" id="UP000243499">
    <property type="component" value="Chromosome 6"/>
</dbReference>
<reference evidence="5" key="1">
    <citation type="submission" date="2018-04" db="EMBL/GenBank/DDBJ databases">
        <title>WGS assembly of Panicum hallii.</title>
        <authorList>
            <person name="Lovell J."/>
            <person name="Jenkins J."/>
            <person name="Lowry D."/>
            <person name="Mamidi S."/>
            <person name="Sreedasyam A."/>
            <person name="Weng X."/>
            <person name="Barry K."/>
            <person name="Bonette J."/>
            <person name="Campitelli B."/>
            <person name="Daum C."/>
            <person name="Gordon S."/>
            <person name="Gould B."/>
            <person name="Lipzen A."/>
            <person name="Macqueen A."/>
            <person name="Palacio-Mejia J."/>
            <person name="Plott C."/>
            <person name="Shakirov E."/>
            <person name="Shu S."/>
            <person name="Yoshinaga Y."/>
            <person name="Zane M."/>
            <person name="Rokhsar D."/>
            <person name="Grimwood J."/>
            <person name="Schmutz J."/>
            <person name="Juenger T."/>
        </authorList>
    </citation>
    <scope>NUCLEOTIDE SEQUENCE [LARGE SCALE GENOMIC DNA]</scope>
    <source>
        <strain evidence="5">FIL2</strain>
    </source>
</reference>
<keyword evidence="1" id="KW-0067">ATP-binding</keyword>
<dbReference type="AlphaFoldDB" id="A0A2T8IGD2"/>
<comment type="similarity">
    <text evidence="1">Belongs to the helicase family.</text>
</comment>
<dbReference type="Gene3D" id="3.40.50.300">
    <property type="entry name" value="P-loop containing nucleotide triphosphate hydrolases"/>
    <property type="match status" value="1"/>
</dbReference>
<dbReference type="PANTHER" id="PTHR10492:SF91">
    <property type="entry name" value="ATP-DEPENDENT DNA HELICASE"/>
    <property type="match status" value="1"/>
</dbReference>
<dbReference type="EC" id="5.6.2.3" evidence="1"/>
<keyword evidence="1" id="KW-0378">Hydrolase</keyword>
<keyword evidence="1" id="KW-0347">Helicase</keyword>
<keyword evidence="1" id="KW-0233">DNA recombination</keyword>
<organism evidence="5">
    <name type="scientific">Panicum hallii</name>
    <dbReference type="NCBI Taxonomy" id="206008"/>
    <lineage>
        <taxon>Eukaryota</taxon>
        <taxon>Viridiplantae</taxon>
        <taxon>Streptophyta</taxon>
        <taxon>Embryophyta</taxon>
        <taxon>Tracheophyta</taxon>
        <taxon>Spermatophyta</taxon>
        <taxon>Magnoliopsida</taxon>
        <taxon>Liliopsida</taxon>
        <taxon>Poales</taxon>
        <taxon>Poaceae</taxon>
        <taxon>PACMAD clade</taxon>
        <taxon>Panicoideae</taxon>
        <taxon>Panicodae</taxon>
        <taxon>Paniceae</taxon>
        <taxon>Panicinae</taxon>
        <taxon>Panicum</taxon>
        <taxon>Panicum sect. Panicum</taxon>
    </lineage>
</organism>
<dbReference type="InterPro" id="IPR025476">
    <property type="entry name" value="Helitron_helicase-like"/>
</dbReference>
<dbReference type="Pfam" id="PF14214">
    <property type="entry name" value="Helitron_like_N"/>
    <property type="match status" value="1"/>
</dbReference>
<dbReference type="Gramene" id="PVH36744">
    <property type="protein sequence ID" value="PVH36744"/>
    <property type="gene ID" value="PAHAL_6G157400"/>
</dbReference>
<dbReference type="GO" id="GO:0006281">
    <property type="term" value="P:DNA repair"/>
    <property type="evidence" value="ECO:0007669"/>
    <property type="project" value="UniProtKB-KW"/>
</dbReference>
<evidence type="ECO:0000313" key="5">
    <source>
        <dbReference type="EMBL" id="PVH36744.1"/>
    </source>
</evidence>
<feature type="compositionally biased region" description="Basic and acidic residues" evidence="2">
    <location>
        <begin position="274"/>
        <end position="285"/>
    </location>
</feature>
<comment type="catalytic activity">
    <reaction evidence="1">
        <text>ATP + H2O = ADP + phosphate + H(+)</text>
        <dbReference type="Rhea" id="RHEA:13065"/>
        <dbReference type="ChEBI" id="CHEBI:15377"/>
        <dbReference type="ChEBI" id="CHEBI:15378"/>
        <dbReference type="ChEBI" id="CHEBI:30616"/>
        <dbReference type="ChEBI" id="CHEBI:43474"/>
        <dbReference type="ChEBI" id="CHEBI:456216"/>
        <dbReference type="EC" id="5.6.2.3"/>
    </reaction>
</comment>
<evidence type="ECO:0000256" key="2">
    <source>
        <dbReference type="SAM" id="MobiDB-lite"/>
    </source>
</evidence>
<evidence type="ECO:0000256" key="1">
    <source>
        <dbReference type="RuleBase" id="RU363044"/>
    </source>
</evidence>
<proteinExistence type="inferred from homology"/>
<dbReference type="SUPFAM" id="SSF52540">
    <property type="entry name" value="P-loop containing nucleoside triphosphate hydrolases"/>
    <property type="match status" value="1"/>
</dbReference>
<dbReference type="GO" id="GO:0006310">
    <property type="term" value="P:DNA recombination"/>
    <property type="evidence" value="ECO:0007669"/>
    <property type="project" value="UniProtKB-KW"/>
</dbReference>
<feature type="region of interest" description="Disordered" evidence="2">
    <location>
        <begin position="262"/>
        <end position="285"/>
    </location>
</feature>
<dbReference type="PANTHER" id="PTHR10492">
    <property type="match status" value="1"/>
</dbReference>
<gene>
    <name evidence="5" type="ORF">PAHAL_6G157400</name>
</gene>
<dbReference type="GO" id="GO:0043139">
    <property type="term" value="F:5'-3' DNA helicase activity"/>
    <property type="evidence" value="ECO:0007669"/>
    <property type="project" value="UniProtKB-EC"/>
</dbReference>
<name>A0A2T8IGD2_9POAL</name>
<accession>A0A2T8IGD2</accession>
<keyword evidence="1" id="KW-0547">Nucleotide-binding</keyword>
<keyword evidence="1" id="KW-0234">DNA repair</keyword>
<keyword evidence="1" id="KW-0227">DNA damage</keyword>
<dbReference type="GO" id="GO:0016887">
    <property type="term" value="F:ATP hydrolysis activity"/>
    <property type="evidence" value="ECO:0007669"/>
    <property type="project" value="RHEA"/>
</dbReference>
<sequence length="793" mass="91810">MDEQSENEDDPDDELDNIAGEGSRRHVSAREYYCFKLQIRDGQFNVFFHAGRLFQQFVVDMYVKVESMHLDWYAKPTHQAIICVDLYQADASKAGLRLFLSKDFPGNDRDVQARFTDAMTLVTWYGKPDFFVTMTCNPYWNEIVAELLPGQTPQDRPDVVARVYHAKSLGLHDFLIKKEFQKRGLPHEHFPLVMEPGSKLKTPDDYDKYILVELPDKKKYPELHKFVCKHMMHAPCRILNEECPCMVDGECHFHYPRQFSETTQQGKDSYPIYRRRDDGQKMKPKENGKKVINEIKHYRDSRMITAIEAVYRLYAFKLYTMSPPVLQMQVHLESMHMVAYKSTNNLNNVVQSEKSQRSMLIEYFLLNRTNPAAYKYLYREFPEQFTWNKSKKVWKPRKAKRIQIGRLVYANPAEDERYYLRIMLNHVRGATSYENLRTWHGVTYETFRQACEVMGLVESDKSLDDCLTESATIPRLWDNHLDLMSEDFRCTCDNSSRIEQMVLRDISYHLTAMGKDIRHYGLPELHETGAELTEELNLGFDEDHLKIVDMLNAEQMADGPGGTSKTYLYKALIAKMQSMDLIAVATTTSGIAASIMPGGRTAHSRSKIPMKLSDNTMCSFTKQSGTTELHRRASMIIWDEVAMTKRQAIEALDRSLRDIIGCEKPFEGKIMLLLSQVLPVVPRGMRAKITDATLLRSYIWESNPPEDDSIDILIDRVFSDLVANCTSVTYMHERAILSTRNEHVDAVNALMIDRFLGKHKVFYSFDSVDDDSRNNYPLDFSIRLLLMGCPLMS</sequence>
<dbReference type="EMBL" id="CM008051">
    <property type="protein sequence ID" value="PVH36744.1"/>
    <property type="molecule type" value="Genomic_DNA"/>
</dbReference>
<dbReference type="GO" id="GO:0005524">
    <property type="term" value="F:ATP binding"/>
    <property type="evidence" value="ECO:0007669"/>
    <property type="project" value="UniProtKB-KW"/>
</dbReference>